<evidence type="ECO:0000256" key="3">
    <source>
        <dbReference type="ARBA" id="ARBA00022842"/>
    </source>
</evidence>
<evidence type="ECO:0000256" key="2">
    <source>
        <dbReference type="ARBA" id="ARBA00022723"/>
    </source>
</evidence>
<accession>A0A1H7QF37</accession>
<dbReference type="InterPro" id="IPR036376">
    <property type="entry name" value="RuBisCO_lsu_C_sf"/>
</dbReference>
<dbReference type="SUPFAM" id="SSF54966">
    <property type="entry name" value="RuBisCO, large subunit, small (N-terminal) domain"/>
    <property type="match status" value="1"/>
</dbReference>
<dbReference type="InterPro" id="IPR036422">
    <property type="entry name" value="RuBisCO_lsu_N_sf"/>
</dbReference>
<dbReference type="Gene3D" id="3.20.20.110">
    <property type="entry name" value="Ribulose bisphosphate carboxylase, large subunit, C-terminal domain"/>
    <property type="match status" value="1"/>
</dbReference>
<dbReference type="GO" id="GO:0000287">
    <property type="term" value="F:magnesium ion binding"/>
    <property type="evidence" value="ECO:0007669"/>
    <property type="project" value="InterPro"/>
</dbReference>
<dbReference type="OrthoDB" id="9764279at2"/>
<dbReference type="PANTHER" id="PTHR42704">
    <property type="entry name" value="RIBULOSE BISPHOSPHATE CARBOXYLASE"/>
    <property type="match status" value="1"/>
</dbReference>
<dbReference type="EMBL" id="FOAG01000005">
    <property type="protein sequence ID" value="SEL46553.1"/>
    <property type="molecule type" value="Genomic_DNA"/>
</dbReference>
<name>A0A1H7QF37_9RHOB</name>
<evidence type="ECO:0000259" key="6">
    <source>
        <dbReference type="Pfam" id="PF02788"/>
    </source>
</evidence>
<organism evidence="7 8">
    <name type="scientific">Roseovarius azorensis</name>
    <dbReference type="NCBI Taxonomy" id="1287727"/>
    <lineage>
        <taxon>Bacteria</taxon>
        <taxon>Pseudomonadati</taxon>
        <taxon>Pseudomonadota</taxon>
        <taxon>Alphaproteobacteria</taxon>
        <taxon>Rhodobacterales</taxon>
        <taxon>Roseobacteraceae</taxon>
        <taxon>Roseovarius</taxon>
    </lineage>
</organism>
<dbReference type="SFLD" id="SFLDG00301">
    <property type="entry name" value="RuBisCO-like_proteins"/>
    <property type="match status" value="1"/>
</dbReference>
<dbReference type="PANTHER" id="PTHR42704:SF17">
    <property type="entry name" value="RIBULOSE BISPHOSPHATE CARBOXYLASE LARGE CHAIN"/>
    <property type="match status" value="1"/>
</dbReference>
<comment type="cofactor">
    <cofactor evidence="1">
        <name>Mg(2+)</name>
        <dbReference type="ChEBI" id="CHEBI:18420"/>
    </cofactor>
</comment>
<dbReference type="Pfam" id="PF02788">
    <property type="entry name" value="RuBisCO_large_N"/>
    <property type="match status" value="1"/>
</dbReference>
<evidence type="ECO:0000313" key="8">
    <source>
        <dbReference type="Proteomes" id="UP000199582"/>
    </source>
</evidence>
<dbReference type="GO" id="GO:0016984">
    <property type="term" value="F:ribulose-bisphosphate carboxylase activity"/>
    <property type="evidence" value="ECO:0007669"/>
    <property type="project" value="InterPro"/>
</dbReference>
<dbReference type="PROSITE" id="PS00157">
    <property type="entry name" value="RUBISCO_LARGE"/>
    <property type="match status" value="1"/>
</dbReference>
<feature type="domain" description="Ribulose bisphosphate carboxylase large subunit C-terminal" evidence="5">
    <location>
        <begin position="157"/>
        <end position="430"/>
    </location>
</feature>
<gene>
    <name evidence="7" type="ORF">SAMN05443999_105255</name>
</gene>
<dbReference type="SUPFAM" id="SSF51649">
    <property type="entry name" value="RuBisCo, C-terminal domain"/>
    <property type="match status" value="1"/>
</dbReference>
<evidence type="ECO:0000256" key="4">
    <source>
        <dbReference type="RuleBase" id="RU003834"/>
    </source>
</evidence>
<feature type="domain" description="Ribulose bisphosphate carboxylase large subunit ferrodoxin-like N-terminal" evidence="6">
    <location>
        <begin position="27"/>
        <end position="138"/>
    </location>
</feature>
<dbReference type="InterPro" id="IPR020878">
    <property type="entry name" value="RuBisCo_large_chain_AS"/>
</dbReference>
<dbReference type="Proteomes" id="UP000199582">
    <property type="component" value="Unassembled WGS sequence"/>
</dbReference>
<dbReference type="STRING" id="1287727.SAMN05443999_105255"/>
<dbReference type="CDD" id="cd08207">
    <property type="entry name" value="RLP_NonPhot"/>
    <property type="match status" value="1"/>
</dbReference>
<dbReference type="Gene3D" id="3.30.70.150">
    <property type="entry name" value="RuBisCO large subunit, N-terminal domain"/>
    <property type="match status" value="1"/>
</dbReference>
<dbReference type="AlphaFoldDB" id="A0A1H7QF37"/>
<protein>
    <submittedName>
        <fullName evidence="7">Ribulose-bisphosphate carboxylase large chain</fullName>
    </submittedName>
</protein>
<keyword evidence="3" id="KW-0460">Magnesium</keyword>
<proteinExistence type="inferred from homology"/>
<evidence type="ECO:0000256" key="1">
    <source>
        <dbReference type="ARBA" id="ARBA00001946"/>
    </source>
</evidence>
<reference evidence="7 8" key="1">
    <citation type="submission" date="2016-10" db="EMBL/GenBank/DDBJ databases">
        <authorList>
            <person name="de Groot N.N."/>
        </authorList>
    </citation>
    <scope>NUCLEOTIDE SEQUENCE [LARGE SCALE GENOMIC DNA]</scope>
    <source>
        <strain evidence="7 8">DSM 100674</strain>
    </source>
</reference>
<dbReference type="InterPro" id="IPR000685">
    <property type="entry name" value="RuBisCO_lsu_C"/>
</dbReference>
<dbReference type="RefSeq" id="WP_093035894.1">
    <property type="nucleotide sequence ID" value="NZ_FOAG01000005.1"/>
</dbReference>
<keyword evidence="8" id="KW-1185">Reference proteome</keyword>
<dbReference type="SFLD" id="SFLDS00014">
    <property type="entry name" value="RuBisCO"/>
    <property type="match status" value="1"/>
</dbReference>
<comment type="similarity">
    <text evidence="4">Belongs to the RuBisCO large chain family.</text>
</comment>
<keyword evidence="2" id="KW-0479">Metal-binding</keyword>
<dbReference type="Pfam" id="PF00016">
    <property type="entry name" value="RuBisCO_large"/>
    <property type="match status" value="1"/>
</dbReference>
<dbReference type="GO" id="GO:0015977">
    <property type="term" value="P:carbon fixation"/>
    <property type="evidence" value="ECO:0007669"/>
    <property type="project" value="InterPro"/>
</dbReference>
<evidence type="ECO:0000313" key="7">
    <source>
        <dbReference type="EMBL" id="SEL46553.1"/>
    </source>
</evidence>
<sequence>MADRAIKPPGESYVRDSIYATYWLETAFPLADAAAAMAGEQSSGTFLPVPGESEALKARSAAVVERINELNTVSQPSLPGAAVPKGEPPVWRQAEVVLSWPIANMGASLPNLLATIAGNLFELRQFSGLRLLDITLPEPFTRVYPGPAFGIGGTRVLAGVKDRPLIGTIIKPSVGLGPEETAATVRQLIDGGIDFIKDDELQADGPHCPFDDRVRAVMREINNHADRTGRKVMYAFNLTGEVDEMWRRHDLLLETGATCAMVSLHSVGLSGFTALRRHAQMPIHAHRNGWGLFARSPHFGISYVAWQKLWRLAGADHMHVNGLGNKFCETDDSVITSARACLIPLAEDKPCLVMPVFSSGQTAWQASATYEALGSTDLIYCCGGGIIGHPDGIEAGVHSVRDAWAAAIAGAPLEDYAKTRPELARALEAFGQ</sequence>
<evidence type="ECO:0000259" key="5">
    <source>
        <dbReference type="Pfam" id="PF00016"/>
    </source>
</evidence>
<dbReference type="InterPro" id="IPR033966">
    <property type="entry name" value="RuBisCO"/>
</dbReference>
<dbReference type="InterPro" id="IPR017443">
    <property type="entry name" value="RuBisCO_lsu_fd_N"/>
</dbReference>